<gene>
    <name evidence="4" type="primary">sppA</name>
    <name evidence="4" type="ORF">PSM7751_01414</name>
</gene>
<dbReference type="InterPro" id="IPR029045">
    <property type="entry name" value="ClpP/crotonase-like_dom_sf"/>
</dbReference>
<dbReference type="InterPro" id="IPR033855">
    <property type="entry name" value="Protein_C"/>
</dbReference>
<dbReference type="Proteomes" id="UP000193963">
    <property type="component" value="Unassembled WGS sequence"/>
</dbReference>
<dbReference type="PANTHER" id="PTHR42987:SF4">
    <property type="entry name" value="PROTEASE SOHB-RELATED"/>
    <property type="match status" value="1"/>
</dbReference>
<dbReference type="EMBL" id="FWFN01000003">
    <property type="protein sequence ID" value="SLN34228.1"/>
    <property type="molecule type" value="Genomic_DNA"/>
</dbReference>
<dbReference type="GO" id="GO:0006508">
    <property type="term" value="P:proteolysis"/>
    <property type="evidence" value="ECO:0007669"/>
    <property type="project" value="InterPro"/>
</dbReference>
<keyword evidence="4" id="KW-0378">Hydrolase</keyword>
<dbReference type="AlphaFoldDB" id="A0A1X6YZM8"/>
<evidence type="ECO:0000256" key="1">
    <source>
        <dbReference type="ARBA" id="ARBA00008683"/>
    </source>
</evidence>
<name>A0A1X6YZM8_9RHOB</name>
<feature type="compositionally biased region" description="Basic and acidic residues" evidence="2">
    <location>
        <begin position="226"/>
        <end position="242"/>
    </location>
</feature>
<feature type="region of interest" description="Disordered" evidence="2">
    <location>
        <begin position="220"/>
        <end position="243"/>
    </location>
</feature>
<evidence type="ECO:0000313" key="4">
    <source>
        <dbReference type="EMBL" id="SLN34228.1"/>
    </source>
</evidence>
<sequence length="303" mass="31347">MTRPTLRALLGGTVMALHEPAARALLEQPMPDATAPGEVAAAVAERFAVERSVAVVPVRGVLTPNSAILERWFGWATYRGLIETCEQLASDEAVSAVVLELDTPGGAVRGCAGAAAAIAELNKVKPVHALVDPLAASAGYWLASQAREISVAPGAELGSIGAGLMTGAYVQPGASTGLQLFEFTSPHARAKWPDPSTEEGKAELERSLAEAEARFHEAAAAGRGMTAEDLRSRASVTDDPRDGGAVFDGAGAISRGLADQIESRRAFYTRILGSYAPAPRKSRSAGPRAVSARAAAALALART</sequence>
<proteinExistence type="inferred from homology"/>
<evidence type="ECO:0000259" key="3">
    <source>
        <dbReference type="Pfam" id="PF01343"/>
    </source>
</evidence>
<protein>
    <submittedName>
        <fullName evidence="4">Putative signal peptide peptidase SppA</fullName>
        <ecNumber evidence="4">3.4.21.-</ecNumber>
    </submittedName>
</protein>
<comment type="similarity">
    <text evidence="1">Belongs to the peptidase S49 family.</text>
</comment>
<dbReference type="PANTHER" id="PTHR42987">
    <property type="entry name" value="PEPTIDASE S49"/>
    <property type="match status" value="1"/>
</dbReference>
<organism evidence="4 5">
    <name type="scientific">Pseudooceanicola marinus</name>
    <dbReference type="NCBI Taxonomy" id="396013"/>
    <lineage>
        <taxon>Bacteria</taxon>
        <taxon>Pseudomonadati</taxon>
        <taxon>Pseudomonadota</taxon>
        <taxon>Alphaproteobacteria</taxon>
        <taxon>Rhodobacterales</taxon>
        <taxon>Paracoccaceae</taxon>
        <taxon>Pseudooceanicola</taxon>
    </lineage>
</organism>
<evidence type="ECO:0000313" key="5">
    <source>
        <dbReference type="Proteomes" id="UP000193963"/>
    </source>
</evidence>
<dbReference type="CDD" id="cd07022">
    <property type="entry name" value="S49_Sppa_36K_type"/>
    <property type="match status" value="1"/>
</dbReference>
<reference evidence="4 5" key="1">
    <citation type="submission" date="2017-03" db="EMBL/GenBank/DDBJ databases">
        <authorList>
            <person name="Afonso C.L."/>
            <person name="Miller P.J."/>
            <person name="Scott M.A."/>
            <person name="Spackman E."/>
            <person name="Goraichik I."/>
            <person name="Dimitrov K.M."/>
            <person name="Suarez D.L."/>
            <person name="Swayne D.E."/>
        </authorList>
    </citation>
    <scope>NUCLEOTIDE SEQUENCE [LARGE SCALE GENOMIC DNA]</scope>
    <source>
        <strain evidence="4 5">CECT 7751</strain>
    </source>
</reference>
<dbReference type="Pfam" id="PF01343">
    <property type="entry name" value="Peptidase_S49"/>
    <property type="match status" value="1"/>
</dbReference>
<dbReference type="GO" id="GO:0008233">
    <property type="term" value="F:peptidase activity"/>
    <property type="evidence" value="ECO:0007669"/>
    <property type="project" value="InterPro"/>
</dbReference>
<accession>A0A1X6YZM8</accession>
<keyword evidence="5" id="KW-1185">Reference proteome</keyword>
<feature type="domain" description="Peptidase S49" evidence="3">
    <location>
        <begin position="121"/>
        <end position="269"/>
    </location>
</feature>
<dbReference type="SUPFAM" id="SSF52096">
    <property type="entry name" value="ClpP/crotonase"/>
    <property type="match status" value="1"/>
</dbReference>
<evidence type="ECO:0000256" key="2">
    <source>
        <dbReference type="SAM" id="MobiDB-lite"/>
    </source>
</evidence>
<dbReference type="EC" id="3.4.21.-" evidence="4"/>
<dbReference type="OrthoDB" id="266140at2"/>
<dbReference type="RefSeq" id="WP_085887316.1">
    <property type="nucleotide sequence ID" value="NZ_FWFN01000003.1"/>
</dbReference>
<dbReference type="Gene3D" id="3.90.226.10">
    <property type="entry name" value="2-enoyl-CoA Hydratase, Chain A, domain 1"/>
    <property type="match status" value="1"/>
</dbReference>
<dbReference type="InterPro" id="IPR002142">
    <property type="entry name" value="Peptidase_S49"/>
</dbReference>